<evidence type="ECO:0000313" key="2">
    <source>
        <dbReference type="Ensembl" id="ENSNNAP00000013569.1"/>
    </source>
</evidence>
<dbReference type="AlphaFoldDB" id="A0A8C6XG49"/>
<accession>A0A8C6XG49</accession>
<dbReference type="OrthoDB" id="9046871at2759"/>
<organism evidence="2 3">
    <name type="scientific">Naja naja</name>
    <name type="common">Indian cobra</name>
    <dbReference type="NCBI Taxonomy" id="35670"/>
    <lineage>
        <taxon>Eukaryota</taxon>
        <taxon>Metazoa</taxon>
        <taxon>Chordata</taxon>
        <taxon>Craniata</taxon>
        <taxon>Vertebrata</taxon>
        <taxon>Euteleostomi</taxon>
        <taxon>Lepidosauria</taxon>
        <taxon>Squamata</taxon>
        <taxon>Bifurcata</taxon>
        <taxon>Unidentata</taxon>
        <taxon>Episquamata</taxon>
        <taxon>Toxicofera</taxon>
        <taxon>Serpentes</taxon>
        <taxon>Colubroidea</taxon>
        <taxon>Elapidae</taxon>
        <taxon>Elapinae</taxon>
        <taxon>Naja</taxon>
    </lineage>
</organism>
<reference evidence="2" key="2">
    <citation type="submission" date="2025-09" db="UniProtKB">
        <authorList>
            <consortium name="Ensembl"/>
        </authorList>
    </citation>
    <scope>IDENTIFICATION</scope>
</reference>
<dbReference type="InterPro" id="IPR035076">
    <property type="entry name" value="Toxin/TOLIP"/>
</dbReference>
<evidence type="ECO:0000313" key="3">
    <source>
        <dbReference type="Proteomes" id="UP000694559"/>
    </source>
</evidence>
<keyword evidence="3" id="KW-1185">Reference proteome</keyword>
<name>A0A8C6XG49_NAJNA</name>
<proteinExistence type="predicted"/>
<reference evidence="2" key="1">
    <citation type="submission" date="2025-08" db="UniProtKB">
        <authorList>
            <consortium name="Ensembl"/>
        </authorList>
    </citation>
    <scope>IDENTIFICATION</scope>
</reference>
<sequence length="71" mass="7990">CSVFLSVSLPKSFWRVALFSWFAADSIICFMCEEQISNWKCLDTTICSEGEKRCIILGVGCWGFAGVWESP</sequence>
<feature type="domain" description="Snake toxin/toxin-like" evidence="1">
    <location>
        <begin position="28"/>
        <end position="56"/>
    </location>
</feature>
<dbReference type="GeneTree" id="ENSGT01010000227788"/>
<dbReference type="Proteomes" id="UP000694559">
    <property type="component" value="Unplaced"/>
</dbReference>
<dbReference type="Ensembl" id="ENSNNAT00000014215.1">
    <property type="protein sequence ID" value="ENSNNAP00000013569.1"/>
    <property type="gene ID" value="ENSNNAG00000009146.1"/>
</dbReference>
<protein>
    <recommendedName>
        <fullName evidence="1">Snake toxin/toxin-like domain-containing protein</fullName>
    </recommendedName>
</protein>
<dbReference type="Pfam" id="PF00087">
    <property type="entry name" value="Toxin_TOLIP"/>
    <property type="match status" value="1"/>
</dbReference>
<evidence type="ECO:0000259" key="1">
    <source>
        <dbReference type="Pfam" id="PF00087"/>
    </source>
</evidence>